<evidence type="ECO:0000256" key="9">
    <source>
        <dbReference type="PIRSR" id="PIRSR001399-2"/>
    </source>
</evidence>
<organism evidence="11 12">
    <name type="scientific">Brevibacillus invocatus</name>
    <dbReference type="NCBI Taxonomy" id="173959"/>
    <lineage>
        <taxon>Bacteria</taxon>
        <taxon>Bacillati</taxon>
        <taxon>Bacillota</taxon>
        <taxon>Bacilli</taxon>
        <taxon>Bacillales</taxon>
        <taxon>Paenibacillaceae</taxon>
        <taxon>Brevibacillus</taxon>
    </lineage>
</organism>
<accession>A0A3M8CIF0</accession>
<dbReference type="InterPro" id="IPR018509">
    <property type="entry name" value="DHquinase_II_CS"/>
</dbReference>
<dbReference type="HAMAP" id="MF_00169">
    <property type="entry name" value="AroQ"/>
    <property type="match status" value="1"/>
</dbReference>
<dbReference type="NCBIfam" id="NF003805">
    <property type="entry name" value="PRK05395.1-2"/>
    <property type="match status" value="1"/>
</dbReference>
<evidence type="ECO:0000256" key="8">
    <source>
        <dbReference type="PIRSR" id="PIRSR001399-1"/>
    </source>
</evidence>
<dbReference type="PANTHER" id="PTHR21272">
    <property type="entry name" value="CATABOLIC 3-DEHYDROQUINASE"/>
    <property type="match status" value="1"/>
</dbReference>
<comment type="function">
    <text evidence="7">Catalyzes a trans-dehydration via an enolate intermediate.</text>
</comment>
<dbReference type="PROSITE" id="PS01029">
    <property type="entry name" value="DEHYDROQUINASE_II"/>
    <property type="match status" value="1"/>
</dbReference>
<feature type="binding site" evidence="7 9">
    <location>
        <position position="81"/>
    </location>
    <ligand>
        <name>substrate</name>
    </ligand>
</feature>
<comment type="subunit">
    <text evidence="4 7">Homododecamer.</text>
</comment>
<dbReference type="GO" id="GO:0009423">
    <property type="term" value="P:chorismate biosynthetic process"/>
    <property type="evidence" value="ECO:0007669"/>
    <property type="project" value="UniProtKB-UniRule"/>
</dbReference>
<keyword evidence="7" id="KW-0028">Amino-acid biosynthesis</keyword>
<dbReference type="GO" id="GO:0008652">
    <property type="term" value="P:amino acid biosynthetic process"/>
    <property type="evidence" value="ECO:0007669"/>
    <property type="project" value="UniProtKB-KW"/>
</dbReference>
<evidence type="ECO:0000313" key="11">
    <source>
        <dbReference type="EMBL" id="RNB75490.1"/>
    </source>
</evidence>
<comment type="catalytic activity">
    <reaction evidence="1 7">
        <text>3-dehydroquinate = 3-dehydroshikimate + H2O</text>
        <dbReference type="Rhea" id="RHEA:21096"/>
        <dbReference type="ChEBI" id="CHEBI:15377"/>
        <dbReference type="ChEBI" id="CHEBI:16630"/>
        <dbReference type="ChEBI" id="CHEBI:32364"/>
        <dbReference type="EC" id="4.2.1.10"/>
    </reaction>
</comment>
<dbReference type="GO" id="GO:0019631">
    <property type="term" value="P:quinate catabolic process"/>
    <property type="evidence" value="ECO:0007669"/>
    <property type="project" value="TreeGrafter"/>
</dbReference>
<evidence type="ECO:0000256" key="2">
    <source>
        <dbReference type="ARBA" id="ARBA00004902"/>
    </source>
</evidence>
<evidence type="ECO:0000256" key="7">
    <source>
        <dbReference type="HAMAP-Rule" id="MF_00169"/>
    </source>
</evidence>
<proteinExistence type="inferred from homology"/>
<dbReference type="PIRSF" id="PIRSF001399">
    <property type="entry name" value="DHquinase_II"/>
    <property type="match status" value="1"/>
</dbReference>
<feature type="binding site" evidence="7 9">
    <location>
        <position position="88"/>
    </location>
    <ligand>
        <name>substrate</name>
    </ligand>
</feature>
<gene>
    <name evidence="7 11" type="primary">aroQ</name>
    <name evidence="11" type="ORF">EDM52_07880</name>
</gene>
<dbReference type="OrthoDB" id="9790793at2"/>
<dbReference type="InterPro" id="IPR036441">
    <property type="entry name" value="DHquinase_II_sf"/>
</dbReference>
<comment type="similarity">
    <text evidence="3 7">Belongs to the type-II 3-dehydroquinase family.</text>
</comment>
<evidence type="ECO:0000256" key="5">
    <source>
        <dbReference type="ARBA" id="ARBA00012060"/>
    </source>
</evidence>
<evidence type="ECO:0000256" key="4">
    <source>
        <dbReference type="ARBA" id="ARBA00011193"/>
    </source>
</evidence>
<feature type="binding site" evidence="7 9">
    <location>
        <begin position="102"/>
        <end position="103"/>
    </location>
    <ligand>
        <name>substrate</name>
    </ligand>
</feature>
<evidence type="ECO:0000256" key="1">
    <source>
        <dbReference type="ARBA" id="ARBA00001864"/>
    </source>
</evidence>
<protein>
    <recommendedName>
        <fullName evidence="5 7">3-dehydroquinate dehydratase</fullName>
        <shortName evidence="7">3-dehydroquinase</shortName>
        <ecNumber evidence="5 7">4.2.1.10</ecNumber>
    </recommendedName>
    <alternativeName>
        <fullName evidence="7">Type II DHQase</fullName>
    </alternativeName>
</protein>
<evidence type="ECO:0000256" key="10">
    <source>
        <dbReference type="PIRSR" id="PIRSR001399-3"/>
    </source>
</evidence>
<dbReference type="RefSeq" id="WP_122908450.1">
    <property type="nucleotide sequence ID" value="NZ_CBCSBE010000001.1"/>
</dbReference>
<dbReference type="InterPro" id="IPR001874">
    <property type="entry name" value="DHquinase_II"/>
</dbReference>
<dbReference type="NCBIfam" id="TIGR01088">
    <property type="entry name" value="aroQ"/>
    <property type="match status" value="1"/>
</dbReference>
<keyword evidence="6 7" id="KW-0456">Lyase</keyword>
<keyword evidence="7" id="KW-0057">Aromatic amino acid biosynthesis</keyword>
<dbReference type="NCBIfam" id="NF003807">
    <property type="entry name" value="PRK05395.1-4"/>
    <property type="match status" value="1"/>
</dbReference>
<keyword evidence="12" id="KW-1185">Reference proteome</keyword>
<dbReference type="GO" id="GO:0009073">
    <property type="term" value="P:aromatic amino acid family biosynthetic process"/>
    <property type="evidence" value="ECO:0007669"/>
    <property type="project" value="UniProtKB-KW"/>
</dbReference>
<evidence type="ECO:0000256" key="3">
    <source>
        <dbReference type="ARBA" id="ARBA00011037"/>
    </source>
</evidence>
<dbReference type="PANTHER" id="PTHR21272:SF3">
    <property type="entry name" value="CATABOLIC 3-DEHYDROQUINASE"/>
    <property type="match status" value="1"/>
</dbReference>
<dbReference type="NCBIfam" id="NF003806">
    <property type="entry name" value="PRK05395.1-3"/>
    <property type="match status" value="1"/>
</dbReference>
<dbReference type="EC" id="4.2.1.10" evidence="5 7"/>
<dbReference type="Proteomes" id="UP000282028">
    <property type="component" value="Unassembled WGS sequence"/>
</dbReference>
<feature type="binding site" evidence="7 9">
    <location>
        <position position="75"/>
    </location>
    <ligand>
        <name>substrate</name>
    </ligand>
</feature>
<dbReference type="CDD" id="cd00466">
    <property type="entry name" value="DHQase_II"/>
    <property type="match status" value="1"/>
</dbReference>
<comment type="caution">
    <text evidence="11">The sequence shown here is derived from an EMBL/GenBank/DDBJ whole genome shotgun (WGS) entry which is preliminary data.</text>
</comment>
<evidence type="ECO:0000313" key="12">
    <source>
        <dbReference type="Proteomes" id="UP000282028"/>
    </source>
</evidence>
<sequence length="150" mass="16472">MISVLLLNGPNLNMLGKREPEVYGSQTLDDIVGHLEKTMVEEFGGSLTHFQSNHEGDIIDAIHQAMGVHDGIIINPGAFTHYSYAIRDALSSVVLPTIEIHMSNVHAREKFRHHSVIAPIVIGQIVGLGADGYEWALRALVRKIQSSRLG</sequence>
<dbReference type="SUPFAM" id="SSF52304">
    <property type="entry name" value="Type II 3-dehydroquinate dehydratase"/>
    <property type="match status" value="1"/>
</dbReference>
<feature type="site" description="Transition state stabilizer" evidence="7 10">
    <location>
        <position position="18"/>
    </location>
</feature>
<comment type="pathway">
    <text evidence="2 7">Metabolic intermediate biosynthesis; chorismate biosynthesis; chorismate from D-erythrose 4-phosphate and phosphoenolpyruvate: step 3/7.</text>
</comment>
<feature type="active site" description="Proton acceptor" evidence="7 8">
    <location>
        <position position="23"/>
    </location>
</feature>
<feature type="binding site" evidence="7 9">
    <location>
        <position position="112"/>
    </location>
    <ligand>
        <name>substrate</name>
    </ligand>
</feature>
<dbReference type="AlphaFoldDB" id="A0A3M8CIF0"/>
<dbReference type="Gene3D" id="3.40.50.9100">
    <property type="entry name" value="Dehydroquinase, class II"/>
    <property type="match status" value="1"/>
</dbReference>
<evidence type="ECO:0000256" key="6">
    <source>
        <dbReference type="ARBA" id="ARBA00023239"/>
    </source>
</evidence>
<name>A0A3M8CIF0_9BACL</name>
<dbReference type="GO" id="GO:0003855">
    <property type="term" value="F:3-dehydroquinate dehydratase activity"/>
    <property type="evidence" value="ECO:0007669"/>
    <property type="project" value="UniProtKB-UniRule"/>
</dbReference>
<reference evidence="11 12" key="1">
    <citation type="submission" date="2018-10" db="EMBL/GenBank/DDBJ databases">
        <title>Phylogenomics of Brevibacillus.</title>
        <authorList>
            <person name="Dunlap C."/>
        </authorList>
    </citation>
    <scope>NUCLEOTIDE SEQUENCE [LARGE SCALE GENOMIC DNA]</scope>
    <source>
        <strain evidence="11 12">JCM 12215</strain>
    </source>
</reference>
<dbReference type="EMBL" id="RHHR01000010">
    <property type="protein sequence ID" value="RNB75490.1"/>
    <property type="molecule type" value="Genomic_DNA"/>
</dbReference>
<feature type="active site" description="Proton donor" evidence="7 8">
    <location>
        <position position="101"/>
    </location>
</feature>
<dbReference type="UniPathway" id="UPA00053">
    <property type="reaction ID" value="UER00086"/>
</dbReference>
<dbReference type="Pfam" id="PF01220">
    <property type="entry name" value="DHquinase_II"/>
    <property type="match status" value="1"/>
</dbReference>